<accession>A0A6J6DJD8</accession>
<reference evidence="1" key="1">
    <citation type="submission" date="2020-05" db="EMBL/GenBank/DDBJ databases">
        <authorList>
            <person name="Chiriac C."/>
            <person name="Salcher M."/>
            <person name="Ghai R."/>
            <person name="Kavagutti S V."/>
        </authorList>
    </citation>
    <scope>NUCLEOTIDE SEQUENCE</scope>
</reference>
<dbReference type="EMBL" id="CAEZSR010000068">
    <property type="protein sequence ID" value="CAB4563426.1"/>
    <property type="molecule type" value="Genomic_DNA"/>
</dbReference>
<gene>
    <name evidence="1" type="ORF">UFOPK1493_01934</name>
</gene>
<sequence length="823" mass="83768">MRRWSFLISSVVSCSVLVALVPSAAPSTGVPTVAHAAADPSWNGGAELPIPGTTVGATARMRLDVAGGGAAYVTVMEQANPLPPARVVYVDWTGAISAGFGVGGSMTVQSADLSQRIDDVGDGVAQRLNRLYVAGRRGGDWFVSAWTLSGQQDTGFGTDGWVRVTPPGHTVSPSWPPVLRVDPDGRLVVVGWVVPLGGGAGRLAYVRLHPDGTADTSFGAAGTGVVLQAIGREVDNTTGSVGGAFGSYPLHVTGTNAEGLGFVTAMGIDGVPVATFGTQGVVVDSFAGCGRGITGANGNELYVLCQYPIFAAQVVGVRRFTIDGALDRSFGDGGWALVPASTSANSRGQTIGNVDGRIVVGGATTDATDIFGGPDWDAAMWAFTRNGQLDLGVGERGVERIRATGNADVVDLARAAGPNGVSVAALVTGGPSSPSVSLTRRVLSSAPATTSAQPLQTAQRVLDTRSGVGAPAGRLAGGQVLELSVTGPSGVPADALAVALNVTSTESDLAGYVTVWPCGTRRPTASNLNWTAGATVPNLVYARLGTGGRVCLFSNVATHLIADVTAYFGADTDYEPLPAPERIIDTRSPTDANAGKVGGARLAQLSLLPLSVPAGRTRAAVLNVTVTEPDAPGFVTVYPCDEPRPLASNLNYVAGQTVANLVTVRSDGGVCFFASSTTHLVVDAQGLVPLGGGHRPLVPTRLLDTREGQFARRTLAGETVFLQVGGRAGIAASARAVTLNVTATEPELGGFVTVFPCGGGVPVASNLNVGAGETRANAATVGIGQAGQVCLYTNIATHLVVDVAEWFPGRSSIEPMPVPVLTG</sequence>
<dbReference type="Gene3D" id="2.80.10.50">
    <property type="match status" value="1"/>
</dbReference>
<name>A0A6J6DJD8_9ZZZZ</name>
<dbReference type="InterPro" id="IPR013431">
    <property type="entry name" value="Delta_60_rpt"/>
</dbReference>
<organism evidence="1">
    <name type="scientific">freshwater metagenome</name>
    <dbReference type="NCBI Taxonomy" id="449393"/>
    <lineage>
        <taxon>unclassified sequences</taxon>
        <taxon>metagenomes</taxon>
        <taxon>ecological metagenomes</taxon>
    </lineage>
</organism>
<evidence type="ECO:0000313" key="1">
    <source>
        <dbReference type="EMBL" id="CAB4563426.1"/>
    </source>
</evidence>
<dbReference type="Pfam" id="PF17164">
    <property type="entry name" value="DUF5122"/>
    <property type="match status" value="1"/>
</dbReference>
<protein>
    <submittedName>
        <fullName evidence="1">Unannotated protein</fullName>
    </submittedName>
</protein>
<dbReference type="AlphaFoldDB" id="A0A6J6DJD8"/>
<proteinExistence type="predicted"/>